<keyword evidence="3" id="KW-1185">Reference proteome</keyword>
<reference evidence="2 3" key="1">
    <citation type="submission" date="2021-05" db="EMBL/GenBank/DDBJ databases">
        <title>Culturable bacteria isolated from Daya Bay.</title>
        <authorList>
            <person name="Zheng W."/>
            <person name="Yu S."/>
            <person name="Huang Y."/>
        </authorList>
    </citation>
    <scope>NUCLEOTIDE SEQUENCE [LARGE SCALE GENOMIC DNA]</scope>
    <source>
        <strain evidence="2 3">DP4N28-5</strain>
    </source>
</reference>
<dbReference type="InterPro" id="IPR037523">
    <property type="entry name" value="VOC_core"/>
</dbReference>
<dbReference type="EMBL" id="JAHUZE010000001">
    <property type="protein sequence ID" value="MBV7377814.1"/>
    <property type="molecule type" value="Genomic_DNA"/>
</dbReference>
<feature type="domain" description="VOC" evidence="1">
    <location>
        <begin position="6"/>
        <end position="117"/>
    </location>
</feature>
<dbReference type="PANTHER" id="PTHR33993">
    <property type="entry name" value="GLYOXALASE-RELATED"/>
    <property type="match status" value="1"/>
</dbReference>
<organism evidence="2 3">
    <name type="scientific">Maritimibacter dapengensis</name>
    <dbReference type="NCBI Taxonomy" id="2836868"/>
    <lineage>
        <taxon>Bacteria</taxon>
        <taxon>Pseudomonadati</taxon>
        <taxon>Pseudomonadota</taxon>
        <taxon>Alphaproteobacteria</taxon>
        <taxon>Rhodobacterales</taxon>
        <taxon>Roseobacteraceae</taxon>
        <taxon>Maritimibacter</taxon>
    </lineage>
</organism>
<accession>A0ABS6SXX3</accession>
<dbReference type="InterPro" id="IPR041581">
    <property type="entry name" value="Glyoxalase_6"/>
</dbReference>
<dbReference type="InterPro" id="IPR052164">
    <property type="entry name" value="Anthracycline_SecMetBiosynth"/>
</dbReference>
<sequence length="121" mass="12439">MNTQPIVVWGEIPVKDLEAGAKFYDAVFGYTSQVDRSGPAPMVLLNGAADTVGANLCEGQTATGSIIHFAVPDTCEDAASRVAAAGGKVLGDPITIPPGRFVMALDPDGNQIGLFQPHGTA</sequence>
<dbReference type="PROSITE" id="PS51819">
    <property type="entry name" value="VOC"/>
    <property type="match status" value="1"/>
</dbReference>
<dbReference type="Proteomes" id="UP000756530">
    <property type="component" value="Unassembled WGS sequence"/>
</dbReference>
<comment type="caution">
    <text evidence="2">The sequence shown here is derived from an EMBL/GenBank/DDBJ whole genome shotgun (WGS) entry which is preliminary data.</text>
</comment>
<dbReference type="RefSeq" id="WP_218390683.1">
    <property type="nucleotide sequence ID" value="NZ_JAHUZE010000001.1"/>
</dbReference>
<dbReference type="Pfam" id="PF18029">
    <property type="entry name" value="Glyoxalase_6"/>
    <property type="match status" value="1"/>
</dbReference>
<name>A0ABS6SXX3_9RHOB</name>
<evidence type="ECO:0000313" key="3">
    <source>
        <dbReference type="Proteomes" id="UP000756530"/>
    </source>
</evidence>
<dbReference type="CDD" id="cd07247">
    <property type="entry name" value="SgaA_N_like"/>
    <property type="match status" value="1"/>
</dbReference>
<gene>
    <name evidence="2" type="ORF">KJP28_02675</name>
</gene>
<proteinExistence type="predicted"/>
<evidence type="ECO:0000313" key="2">
    <source>
        <dbReference type="EMBL" id="MBV7377814.1"/>
    </source>
</evidence>
<protein>
    <submittedName>
        <fullName evidence="2">VOC family protein</fullName>
    </submittedName>
</protein>
<evidence type="ECO:0000259" key="1">
    <source>
        <dbReference type="PROSITE" id="PS51819"/>
    </source>
</evidence>